<dbReference type="EMBL" id="GBZX01001036">
    <property type="protein sequence ID" value="JAG91704.1"/>
    <property type="molecule type" value="mRNA"/>
</dbReference>
<sequence length="104" mass="11580">MRRSAATSSLGMRFCPLPFVILSIVGRVSRSDTRGACVGDSTGSFPYTSFFLFRKVNQGSNNVSHRCYRAAKKPHSSQGGHRQMNVRINDILVLSLQECLQLMQ</sequence>
<organism evidence="2">
    <name type="scientific">Amblyomma americanum</name>
    <name type="common">Lone star tick</name>
    <dbReference type="NCBI Taxonomy" id="6943"/>
    <lineage>
        <taxon>Eukaryota</taxon>
        <taxon>Metazoa</taxon>
        <taxon>Ecdysozoa</taxon>
        <taxon>Arthropoda</taxon>
        <taxon>Chelicerata</taxon>
        <taxon>Arachnida</taxon>
        <taxon>Acari</taxon>
        <taxon>Parasitiformes</taxon>
        <taxon>Ixodida</taxon>
        <taxon>Ixodoidea</taxon>
        <taxon>Ixodidae</taxon>
        <taxon>Amblyomminae</taxon>
        <taxon>Amblyomma</taxon>
    </lineage>
</organism>
<name>A0A0C9S3I8_AMBAM</name>
<dbReference type="AlphaFoldDB" id="A0A0C9S3I8"/>
<accession>A0A0C9S3I8</accession>
<proteinExistence type="evidence at transcript level"/>
<keyword evidence="1" id="KW-0732">Signal</keyword>
<feature type="signal peptide" evidence="1">
    <location>
        <begin position="1"/>
        <end position="30"/>
    </location>
</feature>
<protein>
    <submittedName>
        <fullName evidence="2">Putative secreted protein</fullName>
    </submittedName>
</protein>
<evidence type="ECO:0000256" key="1">
    <source>
        <dbReference type="SAM" id="SignalP"/>
    </source>
</evidence>
<feature type="chain" id="PRO_5002203228" evidence="1">
    <location>
        <begin position="31"/>
        <end position="104"/>
    </location>
</feature>
<reference evidence="2" key="1">
    <citation type="journal article" date="2015" name="PLoS ONE">
        <title>An Insight into the Sialome of the Lone Star Tick, Amblyomma americanum, with a Glimpse on Its Time Dependent Gene Expression.</title>
        <authorList>
            <person name="Karim S."/>
            <person name="Ribeiro J.M."/>
        </authorList>
    </citation>
    <scope>NUCLEOTIDE SEQUENCE</scope>
    <source>
        <tissue evidence="2">Salivary gland</tissue>
    </source>
</reference>
<evidence type="ECO:0000313" key="2">
    <source>
        <dbReference type="EMBL" id="JAG91704.1"/>
    </source>
</evidence>